<reference evidence="1" key="2">
    <citation type="submission" date="2025-08" db="UniProtKB">
        <authorList>
            <consortium name="Ensembl"/>
        </authorList>
    </citation>
    <scope>IDENTIFICATION</scope>
</reference>
<sequence length="81" mass="8116">GMSHEPKSPSLGMITPAPRSMAAVNPLAAPSLTGTIGTNGSHSVHGTAASVGGHTASFAAALRKLAKKAEEPRGTVSYYNS</sequence>
<protein>
    <submittedName>
        <fullName evidence="1">Uncharacterized protein</fullName>
    </submittedName>
</protein>
<dbReference type="Bgee" id="ENSLACG00000005899">
    <property type="expression patterns" value="Expressed in pelvic fin"/>
</dbReference>
<dbReference type="InterPro" id="IPR042337">
    <property type="entry name" value="GSE1"/>
</dbReference>
<dbReference type="Ensembl" id="ENSLACT00000006704.1">
    <property type="protein sequence ID" value="ENSLACP00000006650.1"/>
    <property type="gene ID" value="ENSLACG00000005899.1"/>
</dbReference>
<keyword evidence="2" id="KW-1185">Reference proteome</keyword>
<organism evidence="1 2">
    <name type="scientific">Latimeria chalumnae</name>
    <name type="common">Coelacanth</name>
    <dbReference type="NCBI Taxonomy" id="7897"/>
    <lineage>
        <taxon>Eukaryota</taxon>
        <taxon>Metazoa</taxon>
        <taxon>Chordata</taxon>
        <taxon>Craniata</taxon>
        <taxon>Vertebrata</taxon>
        <taxon>Euteleostomi</taxon>
        <taxon>Coelacanthiformes</taxon>
        <taxon>Coelacanthidae</taxon>
        <taxon>Latimeria</taxon>
    </lineage>
</organism>
<dbReference type="InParanoid" id="H3AAH9"/>
<dbReference type="Proteomes" id="UP000008672">
    <property type="component" value="Unassembled WGS sequence"/>
</dbReference>
<reference evidence="2" key="1">
    <citation type="submission" date="2011-08" db="EMBL/GenBank/DDBJ databases">
        <title>The draft genome of Latimeria chalumnae.</title>
        <authorList>
            <person name="Di Palma F."/>
            <person name="Alfoldi J."/>
            <person name="Johnson J."/>
            <person name="Berlin A."/>
            <person name="Gnerre S."/>
            <person name="Jaffe D."/>
            <person name="MacCallum I."/>
            <person name="Young S."/>
            <person name="Walker B.J."/>
            <person name="Lander E."/>
            <person name="Lindblad-Toh K."/>
        </authorList>
    </citation>
    <scope>NUCLEOTIDE SEQUENCE [LARGE SCALE GENOMIC DNA]</scope>
    <source>
        <strain evidence="2">Wild caught</strain>
    </source>
</reference>
<evidence type="ECO:0000313" key="2">
    <source>
        <dbReference type="Proteomes" id="UP000008672"/>
    </source>
</evidence>
<accession>H3AAH9</accession>
<dbReference type="AlphaFoldDB" id="H3AAH9"/>
<proteinExistence type="predicted"/>
<dbReference type="EMBL" id="AFYH01177900">
    <property type="status" value="NOT_ANNOTATED_CDS"/>
    <property type="molecule type" value="Genomic_DNA"/>
</dbReference>
<dbReference type="HOGENOM" id="CLU_2677633_0_0_1"/>
<name>H3AAH9_LATCH</name>
<dbReference type="PANTHER" id="PTHR17608">
    <property type="entry name" value="GENETIC SUPPRESSOR ELEMENT 1"/>
    <property type="match status" value="1"/>
</dbReference>
<dbReference type="PANTHER" id="PTHR17608:SF4">
    <property type="entry name" value="GENETIC SUPPRESSOR ELEMENT 1"/>
    <property type="match status" value="1"/>
</dbReference>
<dbReference type="STRING" id="7897.ENSLACP00000006650"/>
<evidence type="ECO:0000313" key="1">
    <source>
        <dbReference type="Ensembl" id="ENSLACP00000006650.1"/>
    </source>
</evidence>
<reference evidence="1" key="3">
    <citation type="submission" date="2025-09" db="UniProtKB">
        <authorList>
            <consortium name="Ensembl"/>
        </authorList>
    </citation>
    <scope>IDENTIFICATION</scope>
</reference>